<dbReference type="STRING" id="464029.SAMN02982989_0107"/>
<dbReference type="Proteomes" id="UP000192903">
    <property type="component" value="Unassembled WGS sequence"/>
</dbReference>
<dbReference type="PANTHER" id="PTHR30151">
    <property type="entry name" value="ALKANE SULFONATE ABC TRANSPORTER-RELATED, MEMBRANE SUBUNIT"/>
    <property type="match status" value="1"/>
</dbReference>
<sequence length="259" mass="27678">MTLSQRTIDHLKSIAFILLLFLAWEVACIVFAVSPIVLPRPSAIVSTLIVQMPALWPHILQTLVTTMIGFLAGMIIGVALGAIVGVSRTAYNVAYPLLVGFSSIPKVAVVPIFVLWFGSGTVPAILTALTTCIFPIVVNVATGLATTEPEMEDVLKALGANRSQVFWNVSLPRTMPYFFASLKVAVTLAFVGTVLSETVAANRGIGTVMMMATASFDVPLAFAGLFALALLGILLYAVFAIIEQRVCGWANRKQEFAMG</sequence>
<dbReference type="InterPro" id="IPR035906">
    <property type="entry name" value="MetI-like_sf"/>
</dbReference>
<evidence type="ECO:0000256" key="4">
    <source>
        <dbReference type="ARBA" id="ARBA00022692"/>
    </source>
</evidence>
<keyword evidence="10" id="KW-1185">Reference proteome</keyword>
<dbReference type="GO" id="GO:0005886">
    <property type="term" value="C:plasma membrane"/>
    <property type="evidence" value="ECO:0007669"/>
    <property type="project" value="UniProtKB-SubCell"/>
</dbReference>
<dbReference type="Gene3D" id="1.10.3720.10">
    <property type="entry name" value="MetI-like"/>
    <property type="match status" value="1"/>
</dbReference>
<feature type="transmembrane region" description="Helical" evidence="7">
    <location>
        <begin position="124"/>
        <end position="146"/>
    </location>
</feature>
<dbReference type="EMBL" id="FXAF01000007">
    <property type="protein sequence ID" value="SMF55860.1"/>
    <property type="molecule type" value="Genomic_DNA"/>
</dbReference>
<organism evidence="9 10">
    <name type="scientific">Xaviernesmea oryzae</name>
    <dbReference type="NCBI Taxonomy" id="464029"/>
    <lineage>
        <taxon>Bacteria</taxon>
        <taxon>Pseudomonadati</taxon>
        <taxon>Pseudomonadota</taxon>
        <taxon>Alphaproteobacteria</taxon>
        <taxon>Hyphomicrobiales</taxon>
        <taxon>Rhizobiaceae</taxon>
        <taxon>Rhizobium/Agrobacterium group</taxon>
        <taxon>Xaviernesmea</taxon>
    </lineage>
</organism>
<evidence type="ECO:0000256" key="3">
    <source>
        <dbReference type="ARBA" id="ARBA00022475"/>
    </source>
</evidence>
<feature type="transmembrane region" description="Helical" evidence="7">
    <location>
        <begin position="220"/>
        <end position="242"/>
    </location>
</feature>
<dbReference type="RefSeq" id="WP_085423485.1">
    <property type="nucleotide sequence ID" value="NZ_FXAF01000007.1"/>
</dbReference>
<evidence type="ECO:0000256" key="1">
    <source>
        <dbReference type="ARBA" id="ARBA00004651"/>
    </source>
</evidence>
<dbReference type="AlphaFoldDB" id="A0A1X7FNT9"/>
<name>A0A1X7FNT9_9HYPH</name>
<evidence type="ECO:0000313" key="10">
    <source>
        <dbReference type="Proteomes" id="UP000192903"/>
    </source>
</evidence>
<comment type="similarity">
    <text evidence="7">Belongs to the binding-protein-dependent transport system permease family.</text>
</comment>
<evidence type="ECO:0000256" key="5">
    <source>
        <dbReference type="ARBA" id="ARBA00022989"/>
    </source>
</evidence>
<proteinExistence type="inferred from homology"/>
<dbReference type="Pfam" id="PF00528">
    <property type="entry name" value="BPD_transp_1"/>
    <property type="match status" value="1"/>
</dbReference>
<evidence type="ECO:0000256" key="7">
    <source>
        <dbReference type="RuleBase" id="RU363032"/>
    </source>
</evidence>
<dbReference type="PROSITE" id="PS50928">
    <property type="entry name" value="ABC_TM1"/>
    <property type="match status" value="1"/>
</dbReference>
<protein>
    <submittedName>
        <fullName evidence="9">NitT/TauT family transport system permease protein</fullName>
    </submittedName>
</protein>
<dbReference type="SUPFAM" id="SSF161098">
    <property type="entry name" value="MetI-like"/>
    <property type="match status" value="1"/>
</dbReference>
<dbReference type="GO" id="GO:0055085">
    <property type="term" value="P:transmembrane transport"/>
    <property type="evidence" value="ECO:0007669"/>
    <property type="project" value="InterPro"/>
</dbReference>
<feature type="transmembrane region" description="Helical" evidence="7">
    <location>
        <begin position="58"/>
        <end position="86"/>
    </location>
</feature>
<keyword evidence="4 7" id="KW-0812">Transmembrane</keyword>
<gene>
    <name evidence="9" type="ORF">SAMN02982989_0107</name>
</gene>
<keyword evidence="3" id="KW-1003">Cell membrane</keyword>
<feature type="transmembrane region" description="Helical" evidence="7">
    <location>
        <begin position="177"/>
        <end position="200"/>
    </location>
</feature>
<evidence type="ECO:0000256" key="6">
    <source>
        <dbReference type="ARBA" id="ARBA00023136"/>
    </source>
</evidence>
<comment type="subcellular location">
    <subcellularLocation>
        <location evidence="1 7">Cell membrane</location>
        <topology evidence="1 7">Multi-pass membrane protein</topology>
    </subcellularLocation>
</comment>
<evidence type="ECO:0000313" key="9">
    <source>
        <dbReference type="EMBL" id="SMF55860.1"/>
    </source>
</evidence>
<keyword evidence="6 7" id="KW-0472">Membrane</keyword>
<keyword evidence="5 7" id="KW-1133">Transmembrane helix</keyword>
<accession>A0A1X7FNT9</accession>
<feature type="domain" description="ABC transmembrane type-1" evidence="8">
    <location>
        <begin position="59"/>
        <end position="243"/>
    </location>
</feature>
<reference evidence="10" key="1">
    <citation type="submission" date="2017-04" db="EMBL/GenBank/DDBJ databases">
        <authorList>
            <person name="Varghese N."/>
            <person name="Submissions S."/>
        </authorList>
    </citation>
    <scope>NUCLEOTIDE SEQUENCE [LARGE SCALE GENOMIC DNA]</scope>
    <source>
        <strain evidence="10">B4P</strain>
    </source>
</reference>
<evidence type="ECO:0000256" key="2">
    <source>
        <dbReference type="ARBA" id="ARBA00022448"/>
    </source>
</evidence>
<feature type="transmembrane region" description="Helical" evidence="7">
    <location>
        <begin position="14"/>
        <end position="38"/>
    </location>
</feature>
<dbReference type="CDD" id="cd06261">
    <property type="entry name" value="TM_PBP2"/>
    <property type="match status" value="1"/>
</dbReference>
<dbReference type="OrthoDB" id="9786495at2"/>
<dbReference type="InterPro" id="IPR000515">
    <property type="entry name" value="MetI-like"/>
</dbReference>
<keyword evidence="2 7" id="KW-0813">Transport</keyword>
<feature type="transmembrane region" description="Helical" evidence="7">
    <location>
        <begin position="93"/>
        <end position="118"/>
    </location>
</feature>
<dbReference type="PANTHER" id="PTHR30151:SF20">
    <property type="entry name" value="ABC TRANSPORTER PERMEASE PROTEIN HI_0355-RELATED"/>
    <property type="match status" value="1"/>
</dbReference>
<evidence type="ECO:0000259" key="8">
    <source>
        <dbReference type="PROSITE" id="PS50928"/>
    </source>
</evidence>